<dbReference type="EMBL" id="CM000838">
    <property type="protein sequence ID" value="KRH57855.1"/>
    <property type="molecule type" value="Genomic_DNA"/>
</dbReference>
<dbReference type="InterPro" id="IPR000719">
    <property type="entry name" value="Prot_kinase_dom"/>
</dbReference>
<dbReference type="InterPro" id="IPR018790">
    <property type="entry name" value="DUF2358"/>
</dbReference>
<dbReference type="GO" id="GO:0005524">
    <property type="term" value="F:ATP binding"/>
    <property type="evidence" value="ECO:0007669"/>
    <property type="project" value="InterPro"/>
</dbReference>
<dbReference type="Pfam" id="PF10184">
    <property type="entry name" value="DUF2358"/>
    <property type="match status" value="1"/>
</dbReference>
<dbReference type="Gramene" id="KRH57855">
    <property type="protein sequence ID" value="KRH57855"/>
    <property type="gene ID" value="GLYMA_05G088500"/>
</dbReference>
<dbReference type="PROSITE" id="PS50011">
    <property type="entry name" value="PROTEIN_KINASE_DOM"/>
    <property type="match status" value="1"/>
</dbReference>
<dbReference type="PaxDb" id="3847-GLYMA05G12042.1"/>
<evidence type="ECO:0000313" key="4">
    <source>
        <dbReference type="Proteomes" id="UP000008827"/>
    </source>
</evidence>
<dbReference type="Proteomes" id="UP000008827">
    <property type="component" value="Chromosome 5"/>
</dbReference>
<evidence type="ECO:0000313" key="2">
    <source>
        <dbReference type="EMBL" id="KRH57855.1"/>
    </source>
</evidence>
<gene>
    <name evidence="2" type="ORF">GLYMA_05G088500</name>
</gene>
<dbReference type="PROSITE" id="PS00108">
    <property type="entry name" value="PROTEIN_KINASE_ST"/>
    <property type="match status" value="1"/>
</dbReference>
<dbReference type="InParanoid" id="K7KNV5"/>
<dbReference type="PANTHER" id="PTHR31094">
    <property type="entry name" value="RIKEN CDNA 2310061I04 GENE"/>
    <property type="match status" value="1"/>
</dbReference>
<dbReference type="Gene3D" id="1.10.510.10">
    <property type="entry name" value="Transferase(Phosphotransferase) domain 1"/>
    <property type="match status" value="1"/>
</dbReference>
<protein>
    <recommendedName>
        <fullName evidence="1">Protein kinase domain-containing protein</fullName>
    </recommendedName>
</protein>
<dbReference type="GO" id="GO:0004672">
    <property type="term" value="F:protein kinase activity"/>
    <property type="evidence" value="ECO:0007669"/>
    <property type="project" value="InterPro"/>
</dbReference>
<reference evidence="3" key="2">
    <citation type="submission" date="2018-02" db="UniProtKB">
        <authorList>
            <consortium name="EnsemblPlants"/>
        </authorList>
    </citation>
    <scope>IDENTIFICATION</scope>
    <source>
        <strain evidence="3">Williams 82</strain>
    </source>
</reference>
<dbReference type="InterPro" id="IPR008271">
    <property type="entry name" value="Ser/Thr_kinase_AS"/>
</dbReference>
<proteinExistence type="predicted"/>
<dbReference type="InterPro" id="IPR011009">
    <property type="entry name" value="Kinase-like_dom_sf"/>
</dbReference>
<reference evidence="2 3" key="1">
    <citation type="journal article" date="2010" name="Nature">
        <title>Genome sequence of the palaeopolyploid soybean.</title>
        <authorList>
            <person name="Schmutz J."/>
            <person name="Cannon S.B."/>
            <person name="Schlueter J."/>
            <person name="Ma J."/>
            <person name="Mitros T."/>
            <person name="Nelson W."/>
            <person name="Hyten D.L."/>
            <person name="Song Q."/>
            <person name="Thelen J.J."/>
            <person name="Cheng J."/>
            <person name="Xu D."/>
            <person name="Hellsten U."/>
            <person name="May G.D."/>
            <person name="Yu Y."/>
            <person name="Sakurai T."/>
            <person name="Umezawa T."/>
            <person name="Bhattacharyya M.K."/>
            <person name="Sandhu D."/>
            <person name="Valliyodan B."/>
            <person name="Lindquist E."/>
            <person name="Peto M."/>
            <person name="Grant D."/>
            <person name="Shu S."/>
            <person name="Goodstein D."/>
            <person name="Barry K."/>
            <person name="Futrell-Griggs M."/>
            <person name="Abernathy B."/>
            <person name="Du J."/>
            <person name="Tian Z."/>
            <person name="Zhu L."/>
            <person name="Gill N."/>
            <person name="Joshi T."/>
            <person name="Libault M."/>
            <person name="Sethuraman A."/>
            <person name="Zhang X.-C."/>
            <person name="Shinozaki K."/>
            <person name="Nguyen H.T."/>
            <person name="Wing R.A."/>
            <person name="Cregan P."/>
            <person name="Specht J."/>
            <person name="Grimwood J."/>
            <person name="Rokhsar D."/>
            <person name="Stacey G."/>
            <person name="Shoemaker R.C."/>
            <person name="Jackson S.A."/>
        </authorList>
    </citation>
    <scope>NUCLEOTIDE SEQUENCE [LARGE SCALE GENOMIC DNA]</scope>
    <source>
        <strain evidence="3">cv. Williams 82</strain>
        <tissue evidence="2">Callus</tissue>
    </source>
</reference>
<dbReference type="SUPFAM" id="SSF56112">
    <property type="entry name" value="Protein kinase-like (PK-like)"/>
    <property type="match status" value="1"/>
</dbReference>
<dbReference type="PANTHER" id="PTHR31094:SF7">
    <property type="entry name" value="PLANT_F3O9-12 PROTEIN"/>
    <property type="match status" value="1"/>
</dbReference>
<dbReference type="SMR" id="K7KNV5"/>
<sequence length="198" mass="22394">MGDLMFWILPAEPLDPPPLPIFHVVENQLTGIQESKIAVGAARGLEYLHSKMKPFIIYEDLKCSNILLGEGYHSKLSDFGLAKPLENVILIRWNLRGVPQVPWEAKGEFQGTSRYKLDRNGKIYEHKVDNLAFNFPQILKPILVFDLVTACPASPNLTFSWGPLDSNSSSWLEFYQAVKDTVDQEERLLPQDCMATCS</sequence>
<dbReference type="EnsemblPlants" id="KRH57855">
    <property type="protein sequence ID" value="KRH57855"/>
    <property type="gene ID" value="GLYMA_05G088500"/>
</dbReference>
<feature type="domain" description="Protein kinase" evidence="1">
    <location>
        <begin position="1"/>
        <end position="198"/>
    </location>
</feature>
<dbReference type="AlphaFoldDB" id="K7KNV5"/>
<organism evidence="3">
    <name type="scientific">Glycine max</name>
    <name type="common">Soybean</name>
    <name type="synonym">Glycine hispida</name>
    <dbReference type="NCBI Taxonomy" id="3847"/>
    <lineage>
        <taxon>Eukaryota</taxon>
        <taxon>Viridiplantae</taxon>
        <taxon>Streptophyta</taxon>
        <taxon>Embryophyta</taxon>
        <taxon>Tracheophyta</taxon>
        <taxon>Spermatophyta</taxon>
        <taxon>Magnoliopsida</taxon>
        <taxon>eudicotyledons</taxon>
        <taxon>Gunneridae</taxon>
        <taxon>Pentapetalae</taxon>
        <taxon>rosids</taxon>
        <taxon>fabids</taxon>
        <taxon>Fabales</taxon>
        <taxon>Fabaceae</taxon>
        <taxon>Papilionoideae</taxon>
        <taxon>50 kb inversion clade</taxon>
        <taxon>NPAAA clade</taxon>
        <taxon>indigoferoid/millettioid clade</taxon>
        <taxon>Phaseoleae</taxon>
        <taxon>Glycine</taxon>
        <taxon>Glycine subgen. Soja</taxon>
    </lineage>
</organism>
<keyword evidence="4" id="KW-1185">Reference proteome</keyword>
<name>K7KNV5_SOYBN</name>
<dbReference type="eggNOG" id="ENOG502QQJ9">
    <property type="taxonomic scope" value="Eukaryota"/>
</dbReference>
<reference evidence="2" key="3">
    <citation type="submission" date="2018-07" db="EMBL/GenBank/DDBJ databases">
        <title>WGS assembly of Glycine max.</title>
        <authorList>
            <person name="Schmutz J."/>
            <person name="Cannon S."/>
            <person name="Schlueter J."/>
            <person name="Ma J."/>
            <person name="Mitros T."/>
            <person name="Nelson W."/>
            <person name="Hyten D."/>
            <person name="Song Q."/>
            <person name="Thelen J."/>
            <person name="Cheng J."/>
            <person name="Xu D."/>
            <person name="Hellsten U."/>
            <person name="May G."/>
            <person name="Yu Y."/>
            <person name="Sakurai T."/>
            <person name="Umezawa T."/>
            <person name="Bhattacharyya M."/>
            <person name="Sandhu D."/>
            <person name="Valliyodan B."/>
            <person name="Lindquist E."/>
            <person name="Peto M."/>
            <person name="Grant D."/>
            <person name="Shu S."/>
            <person name="Goodstein D."/>
            <person name="Barry K."/>
            <person name="Futrell-Griggs M."/>
            <person name="Abernathy B."/>
            <person name="Du J."/>
            <person name="Tian Z."/>
            <person name="Zhu L."/>
            <person name="Gill N."/>
            <person name="Joshi T."/>
            <person name="Libault M."/>
            <person name="Sethuraman A."/>
            <person name="Zhang X."/>
            <person name="Shinozaki K."/>
            <person name="Nguyen H."/>
            <person name="Wing R."/>
            <person name="Cregan P."/>
            <person name="Specht J."/>
            <person name="Grimwood J."/>
            <person name="Rokhsar D."/>
            <person name="Stacey G."/>
            <person name="Shoemaker R."/>
            <person name="Jackson S."/>
        </authorList>
    </citation>
    <scope>NUCLEOTIDE SEQUENCE</scope>
    <source>
        <tissue evidence="2">Callus</tissue>
    </source>
</reference>
<dbReference type="HOGENOM" id="CLU_1380258_0_0_1"/>
<accession>K7KNV5</accession>
<evidence type="ECO:0000259" key="1">
    <source>
        <dbReference type="PROSITE" id="PS50011"/>
    </source>
</evidence>
<evidence type="ECO:0000313" key="3">
    <source>
        <dbReference type="EnsemblPlants" id="KRH57855"/>
    </source>
</evidence>